<sequence>MKIFSIAAVALLVDISVSFDLIDDDDTFRNKPKIPILNRKFGMKCQTNTIYNAETIMQNLDKVYSNKLLARLEQGSFTRFPGVVFYHYFIGQSNISEQGYYLSNYIIVDSRGVFVAGMTSIPGLYPTAYKVCKFTEETEFATYRRQ</sequence>
<feature type="chain" id="PRO_5015125105" evidence="1">
    <location>
        <begin position="19"/>
        <end position="146"/>
    </location>
</feature>
<proteinExistence type="evidence at transcript level"/>
<feature type="signal peptide" evidence="1">
    <location>
        <begin position="1"/>
        <end position="18"/>
    </location>
</feature>
<name>A0A2P0ZEB6_BLUGR</name>
<dbReference type="EMBL" id="MG739417">
    <property type="protein sequence ID" value="AVH78800.1"/>
    <property type="molecule type" value="mRNA"/>
</dbReference>
<dbReference type="AlphaFoldDB" id="A0A2P0ZEB6"/>
<gene>
    <name evidence="2" type="primary">SvrPm3a1f1_A</name>
</gene>
<accession>A0A2P0ZEB6</accession>
<protein>
    <submittedName>
        <fullName evidence="2">SvrPm3a1f1_A</fullName>
    </submittedName>
</protein>
<dbReference type="PHI-base" id="PHI:10568"/>
<organism evidence="2">
    <name type="scientific">Blumeria graminis f. sp. tritici</name>
    <dbReference type="NCBI Taxonomy" id="62690"/>
    <lineage>
        <taxon>Eukaryota</taxon>
        <taxon>Fungi</taxon>
        <taxon>Dikarya</taxon>
        <taxon>Ascomycota</taxon>
        <taxon>Pezizomycotina</taxon>
        <taxon>Leotiomycetes</taxon>
        <taxon>Erysiphales</taxon>
        <taxon>Erysiphaceae</taxon>
        <taxon>Blumeria</taxon>
    </lineage>
</organism>
<reference evidence="2" key="1">
    <citation type="submission" date="2017-12" db="EMBL/GenBank/DDBJ databases">
        <title>Distinct domains of the AVRPM3A2/F2 avirulence protein from wheat powdery mildew are involved in immune receptor recognition and putative effector function.</title>
        <authorList>
            <person name="McNally K.E."/>
            <person name="Menardo F."/>
            <person name="Bourras S."/>
            <person name="Keller B."/>
            <person name="Praz C.R."/>
        </authorList>
    </citation>
    <scope>NUCLEOTIDE SEQUENCE</scope>
    <source>
        <strain evidence="2">94202</strain>
    </source>
</reference>
<evidence type="ECO:0000313" key="2">
    <source>
        <dbReference type="EMBL" id="AVH78800.1"/>
    </source>
</evidence>
<evidence type="ECO:0000256" key="1">
    <source>
        <dbReference type="SAM" id="SignalP"/>
    </source>
</evidence>
<keyword evidence="1" id="KW-0732">Signal</keyword>